<evidence type="ECO:0000256" key="6">
    <source>
        <dbReference type="SAM" id="MobiDB-lite"/>
    </source>
</evidence>
<dbReference type="SUPFAM" id="SSF51735">
    <property type="entry name" value="NAD(P)-binding Rossmann-fold domains"/>
    <property type="match status" value="1"/>
</dbReference>
<feature type="binding site" evidence="5">
    <location>
        <position position="228"/>
    </location>
    <ligand>
        <name>substrate</name>
    </ligand>
</feature>
<keyword evidence="5" id="KW-0511">Multifunctional enzyme</keyword>
<dbReference type="EC" id="1.1.1.271" evidence="5"/>
<dbReference type="CDD" id="cd05239">
    <property type="entry name" value="GDP_FS_SDR_e"/>
    <property type="match status" value="1"/>
</dbReference>
<keyword evidence="2 5" id="KW-0521">NADP</keyword>
<feature type="binding site" evidence="5">
    <location>
        <position position="166"/>
    </location>
    <ligand>
        <name>NADP(+)</name>
        <dbReference type="ChEBI" id="CHEBI:58349"/>
    </ligand>
</feature>
<gene>
    <name evidence="5" type="primary">fcl</name>
    <name evidence="8" type="ORF">LR394_04530</name>
</gene>
<organism evidence="8 9">
    <name type="scientific">Kineosporia babensis</name>
    <dbReference type="NCBI Taxonomy" id="499548"/>
    <lineage>
        <taxon>Bacteria</taxon>
        <taxon>Bacillati</taxon>
        <taxon>Actinomycetota</taxon>
        <taxon>Actinomycetes</taxon>
        <taxon>Kineosporiales</taxon>
        <taxon>Kineosporiaceae</taxon>
        <taxon>Kineosporia</taxon>
    </lineage>
</organism>
<dbReference type="GO" id="GO:0016853">
    <property type="term" value="F:isomerase activity"/>
    <property type="evidence" value="ECO:0007669"/>
    <property type="project" value="UniProtKB-KW"/>
</dbReference>
<dbReference type="Pfam" id="PF01370">
    <property type="entry name" value="Epimerase"/>
    <property type="match status" value="1"/>
</dbReference>
<dbReference type="InterPro" id="IPR028614">
    <property type="entry name" value="GDP_fucose/colitose_synth"/>
</dbReference>
<comment type="pathway">
    <text evidence="5">Nucleotide-sugar biosynthesis; GDP-L-fucose biosynthesis via de novo pathway; GDP-L-fucose from GDP-alpha-D-mannose: step 2/2.</text>
</comment>
<feature type="binding site" evidence="5">
    <location>
        <position position="205"/>
    </location>
    <ligand>
        <name>NADP(+)</name>
        <dbReference type="ChEBI" id="CHEBI:58349"/>
    </ligand>
</feature>
<feature type="site" description="Important for catalytic activity" evidence="5">
    <location>
        <position position="133"/>
    </location>
</feature>
<name>A0A9X1ST22_9ACTN</name>
<evidence type="ECO:0000313" key="9">
    <source>
        <dbReference type="Proteomes" id="UP001138997"/>
    </source>
</evidence>
<feature type="region of interest" description="Disordered" evidence="6">
    <location>
        <begin position="1"/>
        <end position="21"/>
    </location>
</feature>
<dbReference type="EMBL" id="JAJOMB010000002">
    <property type="protein sequence ID" value="MCD5310150.1"/>
    <property type="molecule type" value="Genomic_DNA"/>
</dbReference>
<dbReference type="GO" id="GO:0050577">
    <property type="term" value="F:GDP-L-fucose synthase activity"/>
    <property type="evidence" value="ECO:0007669"/>
    <property type="project" value="UniProtKB-UniRule"/>
</dbReference>
<dbReference type="HAMAP" id="MF_00956">
    <property type="entry name" value="GDP_fucose_synth"/>
    <property type="match status" value="1"/>
</dbReference>
<dbReference type="PANTHER" id="PTHR43238:SF1">
    <property type="entry name" value="GDP-L-FUCOSE SYNTHASE"/>
    <property type="match status" value="1"/>
</dbReference>
<dbReference type="Gene3D" id="3.90.25.10">
    <property type="entry name" value="UDP-galactose 4-epimerase, domain 1"/>
    <property type="match status" value="1"/>
</dbReference>
<keyword evidence="4 5" id="KW-0413">Isomerase</keyword>
<proteinExistence type="inferred from homology"/>
<evidence type="ECO:0000256" key="5">
    <source>
        <dbReference type="HAMAP-Rule" id="MF_00956"/>
    </source>
</evidence>
<evidence type="ECO:0000256" key="2">
    <source>
        <dbReference type="ARBA" id="ARBA00022857"/>
    </source>
</evidence>
<comment type="catalytic activity">
    <reaction evidence="5">
        <text>GDP-beta-L-fucose + NADP(+) = GDP-4-dehydro-alpha-D-rhamnose + NADPH + H(+)</text>
        <dbReference type="Rhea" id="RHEA:18885"/>
        <dbReference type="ChEBI" id="CHEBI:15378"/>
        <dbReference type="ChEBI" id="CHEBI:57273"/>
        <dbReference type="ChEBI" id="CHEBI:57783"/>
        <dbReference type="ChEBI" id="CHEBI:57964"/>
        <dbReference type="ChEBI" id="CHEBI:58349"/>
        <dbReference type="EC" id="1.1.1.271"/>
    </reaction>
</comment>
<comment type="caution">
    <text evidence="8">The sequence shown here is derived from an EMBL/GenBank/DDBJ whole genome shotgun (WGS) entry which is preliminary data.</text>
</comment>
<evidence type="ECO:0000256" key="4">
    <source>
        <dbReference type="ARBA" id="ARBA00023235"/>
    </source>
</evidence>
<comment type="function">
    <text evidence="5">Catalyzes the two-step NADP-dependent conversion of GDP-4-dehydro-6-deoxy-D-mannose to GDP-fucose, involving an epimerase and a reductase reaction.</text>
</comment>
<dbReference type="GO" id="GO:0042351">
    <property type="term" value="P:'de novo' GDP-L-fucose biosynthetic process"/>
    <property type="evidence" value="ECO:0007669"/>
    <property type="project" value="UniProtKB-UniRule"/>
</dbReference>
<dbReference type="InterPro" id="IPR036291">
    <property type="entry name" value="NAD(P)-bd_dom_sf"/>
</dbReference>
<evidence type="ECO:0000256" key="1">
    <source>
        <dbReference type="ARBA" id="ARBA00005959"/>
    </source>
</evidence>
<dbReference type="InterPro" id="IPR001509">
    <property type="entry name" value="Epimerase_deHydtase"/>
</dbReference>
<evidence type="ECO:0000259" key="7">
    <source>
        <dbReference type="Pfam" id="PF01370"/>
    </source>
</evidence>
<dbReference type="AlphaFoldDB" id="A0A9X1ST22"/>
<comment type="similarity">
    <text evidence="1 5">Belongs to the NAD(P)-dependent epimerase/dehydratase family. Fucose synthase subfamily.</text>
</comment>
<keyword evidence="9" id="KW-1185">Reference proteome</keyword>
<dbReference type="RefSeq" id="WP_231439078.1">
    <property type="nucleotide sequence ID" value="NZ_JAJOMB010000002.1"/>
</dbReference>
<feature type="binding site" evidence="5">
    <location>
        <begin position="36"/>
        <end position="42"/>
    </location>
    <ligand>
        <name>NADP(+)</name>
        <dbReference type="ChEBI" id="CHEBI:58349"/>
    </ligand>
</feature>
<sequence>MTTLPSPPSSADLSVEHAPASGGVRLTPQQKVYVAGHRGLAGSAVWRALRARGFTDLVGATSAEVDLRDRAATMEFVLDTRPDVMVVAAARVGGILANDTYPAEFLSDNLRIQVNLMDAAQQAGVQRLLFLGSSCIYPKHAEQPIRESALLTGALEPTNDAYAIAKIAGIMQVQSLRKQYGLPYISAMPTNLYGPGDNFDAANSHVMPALIRRFHEARQAGVDEVTIWGSGTPRREFLHVDDLASALVFLLENYDSPETINVGTGTDVTIRELAETIAGVVGWEGRLKFDTSKPDGTPRKLLDVSRLRGLGWAPSVSLREGVESTYRWFTDNLDTIRIEDGLVGLPKS</sequence>
<feature type="binding site" evidence="5">
    <location>
        <begin position="189"/>
        <end position="192"/>
    </location>
    <ligand>
        <name>NADP(+)</name>
        <dbReference type="ChEBI" id="CHEBI:58349"/>
    </ligand>
</feature>
<dbReference type="PANTHER" id="PTHR43238">
    <property type="entry name" value="GDP-L-FUCOSE SYNTHASE"/>
    <property type="match status" value="1"/>
</dbReference>
<accession>A0A9X1ST22</accession>
<reference evidence="8" key="1">
    <citation type="submission" date="2021-11" db="EMBL/GenBank/DDBJ databases">
        <title>Streptomyces corallinus and Kineosporia corallina sp. nov., two new coral-derived marine actinobacteria.</title>
        <authorList>
            <person name="Buangrab K."/>
            <person name="Sutthacheep M."/>
            <person name="Yeemin T."/>
            <person name="Harunari E."/>
            <person name="Igarashi Y."/>
            <person name="Sripreechasak P."/>
            <person name="Kanchanasin P."/>
            <person name="Tanasupawat S."/>
            <person name="Phongsopitanun W."/>
        </authorList>
    </citation>
    <scope>NUCLEOTIDE SEQUENCE</scope>
    <source>
        <strain evidence="8">JCM 31032</strain>
    </source>
</reference>
<dbReference type="Proteomes" id="UP001138997">
    <property type="component" value="Unassembled WGS sequence"/>
</dbReference>
<feature type="domain" description="NAD-dependent epimerase/dehydratase" evidence="7">
    <location>
        <begin position="32"/>
        <end position="263"/>
    </location>
</feature>
<evidence type="ECO:0000313" key="8">
    <source>
        <dbReference type="EMBL" id="MCD5310150.1"/>
    </source>
</evidence>
<keyword evidence="3 5" id="KW-0560">Oxidoreductase</keyword>
<evidence type="ECO:0000256" key="3">
    <source>
        <dbReference type="ARBA" id="ARBA00023002"/>
    </source>
</evidence>
<feature type="active site" description="Proton donor/acceptor" evidence="5">
    <location>
        <position position="162"/>
    </location>
</feature>
<feature type="binding site" evidence="5">
    <location>
        <position position="295"/>
    </location>
    <ligand>
        <name>substrate</name>
    </ligand>
</feature>
<protein>
    <recommendedName>
        <fullName evidence="5">GDP-L-fucose synthase</fullName>
        <ecNumber evidence="5">1.1.1.271</ecNumber>
    </recommendedName>
    <alternativeName>
        <fullName evidence="5">GDP-4-keto-6-deoxy-D-mannose-3,5-epimerase-4-reductase</fullName>
    </alternativeName>
</protein>
<feature type="binding site" evidence="5">
    <location>
        <begin position="131"/>
        <end position="134"/>
    </location>
    <ligand>
        <name>NADP(+)</name>
        <dbReference type="ChEBI" id="CHEBI:58349"/>
    </ligand>
</feature>
<dbReference type="Gene3D" id="3.40.50.720">
    <property type="entry name" value="NAD(P)-binding Rossmann-like Domain"/>
    <property type="match status" value="1"/>
</dbReference>
<feature type="site" description="Important for catalytic activity" evidence="5">
    <location>
        <position position="135"/>
    </location>
</feature>
<feature type="binding site" evidence="5">
    <location>
        <position position="213"/>
    </location>
    <ligand>
        <name>substrate</name>
    </ligand>
</feature>
<feature type="binding site" evidence="5">
    <location>
        <position position="235"/>
    </location>
    <ligand>
        <name>substrate</name>
    </ligand>
</feature>
<dbReference type="GO" id="GO:0070401">
    <property type="term" value="F:NADP+ binding"/>
    <property type="evidence" value="ECO:0007669"/>
    <property type="project" value="UniProtKB-UniRule"/>
</dbReference>